<evidence type="ECO:0000313" key="3">
    <source>
        <dbReference type="Proteomes" id="UP000809243"/>
    </source>
</evidence>
<dbReference type="Proteomes" id="UP000809243">
    <property type="component" value="Unassembled WGS sequence"/>
</dbReference>
<keyword evidence="1" id="KW-0812">Transmembrane</keyword>
<feature type="transmembrane region" description="Helical" evidence="1">
    <location>
        <begin position="12"/>
        <end position="35"/>
    </location>
</feature>
<comment type="caution">
    <text evidence="2">The sequence shown here is derived from an EMBL/GenBank/DDBJ whole genome shotgun (WGS) entry which is preliminary data.</text>
</comment>
<name>A0A939C625_9ARCH</name>
<organism evidence="2 3">
    <name type="scientific">Candidatus Iainarchaeum sp</name>
    <dbReference type="NCBI Taxonomy" id="3101447"/>
    <lineage>
        <taxon>Archaea</taxon>
        <taxon>Candidatus Iainarchaeota</taxon>
        <taxon>Candidatus Iainarchaeia</taxon>
        <taxon>Candidatus Iainarchaeales</taxon>
        <taxon>Candidatus Iainarchaeaceae</taxon>
        <taxon>Candidatus Iainarchaeum</taxon>
    </lineage>
</organism>
<reference evidence="2" key="1">
    <citation type="submission" date="2021-01" db="EMBL/GenBank/DDBJ databases">
        <title>Active Sulfur Cycling in an Early Earth Analoge.</title>
        <authorList>
            <person name="Hahn C.R."/>
            <person name="Youssef N.H."/>
            <person name="Elshahed M."/>
        </authorList>
    </citation>
    <scope>NUCLEOTIDE SEQUENCE</scope>
    <source>
        <strain evidence="2">Zod_Metabat.1151</strain>
    </source>
</reference>
<protein>
    <submittedName>
        <fullName evidence="2">Uncharacterized protein</fullName>
    </submittedName>
</protein>
<gene>
    <name evidence="2" type="ORF">JW744_00825</name>
</gene>
<dbReference type="AlphaFoldDB" id="A0A939C625"/>
<keyword evidence="1" id="KW-1133">Transmembrane helix</keyword>
<dbReference type="EMBL" id="JAFGDB010000015">
    <property type="protein sequence ID" value="MBN2066993.1"/>
    <property type="molecule type" value="Genomic_DNA"/>
</dbReference>
<evidence type="ECO:0000313" key="2">
    <source>
        <dbReference type="EMBL" id="MBN2066993.1"/>
    </source>
</evidence>
<sequence length="101" mass="11666">MQIDGILRMPYARLRLALLALYLNYFQLLLITFVMSRLSAEPVPAVVKCEPKGEHSPFRGMGSNRSRILLAMKKILSSEKTFSFPKKRFAKRTVFVKERMS</sequence>
<accession>A0A939C625</accession>
<evidence type="ECO:0000256" key="1">
    <source>
        <dbReference type="SAM" id="Phobius"/>
    </source>
</evidence>
<proteinExistence type="predicted"/>
<keyword evidence="1" id="KW-0472">Membrane</keyword>